<dbReference type="InterPro" id="IPR025948">
    <property type="entry name" value="HTH-like_dom"/>
</dbReference>
<dbReference type="InterPro" id="IPR048020">
    <property type="entry name" value="Transpos_IS3"/>
</dbReference>
<dbReference type="NCBIfam" id="NF033516">
    <property type="entry name" value="transpos_IS3"/>
    <property type="match status" value="1"/>
</dbReference>
<gene>
    <name evidence="3" type="ORF">U7230_06925</name>
</gene>
<dbReference type="Proteomes" id="UP001332192">
    <property type="component" value="Chromosome"/>
</dbReference>
<dbReference type="PANTHER" id="PTHR46889">
    <property type="entry name" value="TRANSPOSASE INSF FOR INSERTION SEQUENCE IS3B-RELATED"/>
    <property type="match status" value="1"/>
</dbReference>
<evidence type="ECO:0000259" key="2">
    <source>
        <dbReference type="PROSITE" id="PS50994"/>
    </source>
</evidence>
<comment type="function">
    <text evidence="1">Involved in the transposition of the insertion sequence.</text>
</comment>
<proteinExistence type="predicted"/>
<dbReference type="Pfam" id="PF13333">
    <property type="entry name" value="rve_2"/>
    <property type="match status" value="1"/>
</dbReference>
<evidence type="ECO:0000313" key="3">
    <source>
        <dbReference type="EMBL" id="WRP18720.1"/>
    </source>
</evidence>
<sequence length="395" mass="45127">MPPTRPPYPPEFRAEAERLVRTSGKTQKEIAADLGVSTESLRKWVRQAQMDAGEREGLTTTEREELQRLRRENRILREERAILKKPRGLLCSGDRPDPVAAFRFVEHPKAEHAVAMRCRVRDVSTSGYDAWRRRPPSRRAQQDRALMDRIRAIHVASRGTYGAPRVWAELRMAHGLSCSRKRVARLMRQLGLQGAHRRKTRGLTRRDPRRPVFPDRVQRVFAADAPNRLWVADLTQHPTDEGWLYLATVLDAFSRRVVGWAMGERPTAELAIDALNMAVGNRRPRGERVHHSDHGAPYTSLVFSRRLEAAGILGSMGSVGDALDNAVAESFFATLQTELLDRRSWPARQALKTAVFESIEAFYNRRRRHSALGYLSPQDFERRWHLHHEVPATAA</sequence>
<dbReference type="Pfam" id="PF13276">
    <property type="entry name" value="HTH_21"/>
    <property type="match status" value="1"/>
</dbReference>
<dbReference type="EMBL" id="CP141615">
    <property type="protein sequence ID" value="WRP18720.1"/>
    <property type="molecule type" value="Genomic_DNA"/>
</dbReference>
<dbReference type="InterPro" id="IPR050900">
    <property type="entry name" value="Transposase_IS3/IS150/IS904"/>
</dbReference>
<dbReference type="SUPFAM" id="SSF53098">
    <property type="entry name" value="Ribonuclease H-like"/>
    <property type="match status" value="1"/>
</dbReference>
<reference evidence="3 4" key="1">
    <citation type="journal article" date="2024" name="Front. Microbiol.">
        <title>Novel thermophilic genera Geochorda gen. nov. and Carboxydochorda gen. nov. from the deep terrestrial subsurface reveal the ecophysiological diversity in the class Limnochordia.</title>
        <authorList>
            <person name="Karnachuk O.V."/>
            <person name="Lukina A.P."/>
            <person name="Avakyan M.R."/>
            <person name="Kadnikov V.V."/>
            <person name="Begmatov S."/>
            <person name="Beletsky A.V."/>
            <person name="Vlasova K.G."/>
            <person name="Novikov A.A."/>
            <person name="Shcherbakova V.A."/>
            <person name="Mardanov A.V."/>
            <person name="Ravin N.V."/>
        </authorList>
    </citation>
    <scope>NUCLEOTIDE SEQUENCE [LARGE SCALE GENOMIC DNA]</scope>
    <source>
        <strain evidence="3 4">L945</strain>
    </source>
</reference>
<dbReference type="InterPro" id="IPR012337">
    <property type="entry name" value="RNaseH-like_sf"/>
</dbReference>
<accession>A0ABZ1C1K1</accession>
<feature type="domain" description="Integrase catalytic" evidence="2">
    <location>
        <begin position="222"/>
        <end position="384"/>
    </location>
</feature>
<dbReference type="InterPro" id="IPR036397">
    <property type="entry name" value="RNaseH_sf"/>
</dbReference>
<dbReference type="Gene3D" id="1.10.10.60">
    <property type="entry name" value="Homeodomain-like"/>
    <property type="match status" value="1"/>
</dbReference>
<dbReference type="InterPro" id="IPR001584">
    <property type="entry name" value="Integrase_cat-core"/>
</dbReference>
<dbReference type="PANTHER" id="PTHR46889:SF4">
    <property type="entry name" value="TRANSPOSASE INSO FOR INSERTION SEQUENCE ELEMENT IS911B-RELATED"/>
    <property type="match status" value="1"/>
</dbReference>
<evidence type="ECO:0000256" key="1">
    <source>
        <dbReference type="ARBA" id="ARBA00002286"/>
    </source>
</evidence>
<organism evidence="3 4">
    <name type="scientific">Carboxydichorda subterranea</name>
    <dbReference type="NCBI Taxonomy" id="3109565"/>
    <lineage>
        <taxon>Bacteria</taxon>
        <taxon>Bacillati</taxon>
        <taxon>Bacillota</taxon>
        <taxon>Limnochordia</taxon>
        <taxon>Limnochordales</taxon>
        <taxon>Geochordaceae</taxon>
        <taxon>Carboxydichorda</taxon>
    </lineage>
</organism>
<dbReference type="InterPro" id="IPR002514">
    <property type="entry name" value="Transposase_8"/>
</dbReference>
<dbReference type="InterPro" id="IPR009057">
    <property type="entry name" value="Homeodomain-like_sf"/>
</dbReference>
<dbReference type="RefSeq" id="WP_324717993.1">
    <property type="nucleotide sequence ID" value="NZ_CP141615.1"/>
</dbReference>
<dbReference type="Pfam" id="PF00665">
    <property type="entry name" value="rve"/>
    <property type="match status" value="1"/>
</dbReference>
<dbReference type="Pfam" id="PF01527">
    <property type="entry name" value="HTH_Tnp_1"/>
    <property type="match status" value="1"/>
</dbReference>
<dbReference type="SUPFAM" id="SSF46689">
    <property type="entry name" value="Homeodomain-like"/>
    <property type="match status" value="1"/>
</dbReference>
<dbReference type="Gene3D" id="3.30.420.10">
    <property type="entry name" value="Ribonuclease H-like superfamily/Ribonuclease H"/>
    <property type="match status" value="1"/>
</dbReference>
<dbReference type="PROSITE" id="PS50994">
    <property type="entry name" value="INTEGRASE"/>
    <property type="match status" value="1"/>
</dbReference>
<evidence type="ECO:0000313" key="4">
    <source>
        <dbReference type="Proteomes" id="UP001332192"/>
    </source>
</evidence>
<name>A0ABZ1C1K1_9FIRM</name>
<keyword evidence="4" id="KW-1185">Reference proteome</keyword>
<protein>
    <submittedName>
        <fullName evidence="3">IS3 family transposase</fullName>
    </submittedName>
</protein>